<comment type="caution">
    <text evidence="18">Lacks conserved residue(s) required for the propagation of feature annotation.</text>
</comment>
<dbReference type="CDD" id="cd13433">
    <property type="entry name" value="Na_channel_gate"/>
    <property type="match status" value="1"/>
</dbReference>
<feature type="transmembrane region" description="Helical" evidence="18">
    <location>
        <begin position="334"/>
        <end position="351"/>
    </location>
</feature>
<feature type="transmembrane region" description="Helical" evidence="18">
    <location>
        <begin position="1293"/>
        <end position="1311"/>
    </location>
</feature>
<dbReference type="PANTHER" id="PTHR10037:SF223">
    <property type="entry name" value="SODIUM CHANNEL PROTEIN TYPE 4 SUBUNIT ALPHA"/>
    <property type="match status" value="1"/>
</dbReference>
<evidence type="ECO:0000256" key="7">
    <source>
        <dbReference type="ARBA" id="ARBA00022843"/>
    </source>
</evidence>
<dbReference type="Gene3D" id="1.10.287.70">
    <property type="match status" value="4"/>
</dbReference>
<dbReference type="InterPro" id="IPR043203">
    <property type="entry name" value="VGCC_Ca_Na"/>
</dbReference>
<sequence length="1764" mass="200257">MAGLPHIPGPENLRPFTPASLAAIEQRMAEAEALRIKRQHVEMPEEEEVKPSSDLEAGKNLPLIYGDPPPELIGTPLEDLDPFYKDKKTFIVLNKSKSIFRFSATPALYMLGPFHPIRFKLFSMFIMITILTNCVFMTMSNPPSHFRYAFTGIYTFESLIKILSRGFCIDDFTFLRDPWNWLDFMVISMAYITEFVDLGNISALRTFRVLRALKTITVIPGLKTIVGALIQSVKKLSDVMILTVFCLSVFALIGLQLFMGNLRQKCVRWPPPNSTFLEDLGLDNTTLLNSTFYANYYFLEGALDALLCGNSSDAGKCPEGYECMKAGRNPNYGYTSYDTFSWAFLALFRLMTQDFWENLFQLTLRAAGKTYMIFFVVVIFLGSFYLINLILAVVAMAYAEQNDATMLEEQQKEEEFQQLMEQLKKQQEEQERLVSEENGGQNEGQENSWSCARGIWDGAQGKVLPPEGAGHCPGSPGNGPSPEAARSHTFPFPPSELEEAHQKCPPWWYKFAHTFLVWNCCRPWVMLKEFVKLVVMDPFVDLGITICIVLNTLFMAMEHYPMTEEFENVLTVGNLVFTGIFTAEMVLKLIALDPYEYFQQGWNIFDSFIVTLSLVELGLANVQGLSVLRSFRLLRVFKLAKSWPTLNMLIKIIGNSVGALGNLTLVLAIIVFIFAVVGMQLFGKSYIECVCKISVDCTLPRWHMHDFFHSFLIVFRILCGEWIETMWDCMEVAGQTMCLIVFMMVMVIGNLVVLNLFLALLLSSFSADSLAASDDDGEMNNLQIAIGRISRGIAFAKATLLTLLRRFCKGKKVAPEEEQDPSKRDNSVLNHTDTALEPKSGYLDGITGKEHIFMDELDHMNFINNPNLTVQVPIASEESDLYEETSTQSDTEDTTKVRKVDGREGLHPKTGTWLKMSILGTVGTPWPGVTASPVSPGCVKRFPCLYVDITSEKGKIWWNLRKTCFRIVEHDWFETFIVFMILLSSGALAFEDIYIEQRKVIRTILEYADKVFSYIFVIEMLLKWVAYGFKVYFTNAWCWLDFLIVDVSLVSLTANWLGYSELGAIKSLRTLRALRPLRALSRFEGMRVVVNALVGAIPSIMNVLLVCLIFWLIFSIMGVNLFAGKYYRCVNTTTGELFEISEVNNKSDCMALLYTNEVRWVNVKVNFDNVGLGYLSLLQVATFKGWMDIMYAAVDSREIEEQPQYEINLYMYIYFVIFIIFGAFFTLNLFIGVIIDNFNQQKKKMSKDIFMTEEQKKYYNAMKKLGSKKPQKPIPRPANKFQGKVFDFVTKQVFDITIMILICLNMVTMMVETDDQSELKTSVLYKINLVFIVIFTGECVLKMFALRHYFFTVGWNIFDFVVVILSILGIVLSDIIEKYFVSPTLFRVIRLARIGRVLRLIRGAKGIRTLLFALMMSLPALFNIGLLLFLVMFIYSIFGMSNFAYVKKEAGIDDIFNFETFGNSIICLFQITTSAGWDGLLSPILNSSPPDCDPELENPGSSVKGDCGNPAIGIFFFCSYIIISFLIVVNMYIAIILENFSVATEESSEPLCEDDFEMFYETWEKFDPDATQFIAYSTLSDFVDTLQEPLRVPKPNKIKLITMDLPMVAGDKIHCLDILFALTKEVLGDSGEMDALKATMEEKFMAANPSKVSYEPITTTLKRKHEEVCAIKIQRAFRRYLLRRSVKQASYMYRHSQDTLGEDAPEKEGLIATKMQEIYGNTGTDVETAPALGLKPIPGSETPQDAPEEAQAWDKERVVKESLV</sequence>
<feature type="transmembrane region" description="Helical" evidence="18">
    <location>
        <begin position="569"/>
        <end position="592"/>
    </location>
</feature>
<feature type="transmembrane region" description="Helical" evidence="18">
    <location>
        <begin position="1212"/>
        <end position="1235"/>
    </location>
</feature>
<dbReference type="FunFam" id="1.10.287.70:FF:000006">
    <property type="entry name" value="Sodium channel protein"/>
    <property type="match status" value="1"/>
</dbReference>
<evidence type="ECO:0000313" key="23">
    <source>
        <dbReference type="Ensembl" id="ENSCUSP00005011492.1"/>
    </source>
</evidence>
<dbReference type="GO" id="GO:0005248">
    <property type="term" value="F:voltage-gated sodium channel activity"/>
    <property type="evidence" value="ECO:0007669"/>
    <property type="project" value="InterPro"/>
</dbReference>
<keyword evidence="5 18" id="KW-0812">Transmembrane</keyword>
<dbReference type="FunFam" id="1.20.5.1190:FF:000001">
    <property type="entry name" value="Sodium channel protein"/>
    <property type="match status" value="1"/>
</dbReference>
<dbReference type="PROSITE" id="PS50096">
    <property type="entry name" value="IQ"/>
    <property type="match status" value="1"/>
</dbReference>
<keyword evidence="2 18" id="KW-0813">Transport</keyword>
<dbReference type="FunFam" id="1.10.238.10:FF:000002">
    <property type="entry name" value="Sodium channel protein"/>
    <property type="match status" value="1"/>
</dbReference>
<keyword evidence="4" id="KW-1003">Cell membrane</keyword>
<evidence type="ECO:0000256" key="9">
    <source>
        <dbReference type="ARBA" id="ARBA00022989"/>
    </source>
</evidence>
<evidence type="ECO:0000256" key="5">
    <source>
        <dbReference type="ARBA" id="ARBA00022692"/>
    </source>
</evidence>
<name>A0A8C3Y2U6_CATUS</name>
<evidence type="ECO:0000256" key="14">
    <source>
        <dbReference type="ARBA" id="ARBA00023180"/>
    </source>
</evidence>
<proteinExistence type="inferred from homology"/>
<dbReference type="GO" id="GO:0019228">
    <property type="term" value="P:neuronal action potential"/>
    <property type="evidence" value="ECO:0007669"/>
    <property type="project" value="TreeGrafter"/>
</dbReference>
<feature type="transmembrane region" description="Helical" evidence="18">
    <location>
        <begin position="1410"/>
        <end position="1438"/>
    </location>
</feature>
<evidence type="ECO:0000256" key="13">
    <source>
        <dbReference type="ARBA" id="ARBA00023157"/>
    </source>
</evidence>
<dbReference type="InterPro" id="IPR027359">
    <property type="entry name" value="Volt_channel_dom_sf"/>
</dbReference>
<evidence type="ECO:0000259" key="20">
    <source>
        <dbReference type="Pfam" id="PF00520"/>
    </source>
</evidence>
<dbReference type="FunFam" id="1.20.120.350:FF:000002">
    <property type="entry name" value="Sodium channel protein"/>
    <property type="match status" value="1"/>
</dbReference>
<organism evidence="23 24">
    <name type="scientific">Catharus ustulatus</name>
    <name type="common">Russet-backed thrush</name>
    <name type="synonym">Hylocichla ustulatus</name>
    <dbReference type="NCBI Taxonomy" id="91951"/>
    <lineage>
        <taxon>Eukaryota</taxon>
        <taxon>Metazoa</taxon>
        <taxon>Chordata</taxon>
        <taxon>Craniata</taxon>
        <taxon>Vertebrata</taxon>
        <taxon>Euteleostomi</taxon>
        <taxon>Archelosauria</taxon>
        <taxon>Archosauria</taxon>
        <taxon>Dinosauria</taxon>
        <taxon>Saurischia</taxon>
        <taxon>Theropoda</taxon>
        <taxon>Coelurosauria</taxon>
        <taxon>Aves</taxon>
        <taxon>Neognathae</taxon>
        <taxon>Neoaves</taxon>
        <taxon>Telluraves</taxon>
        <taxon>Australaves</taxon>
        <taxon>Passeriformes</taxon>
        <taxon>Turdidae</taxon>
        <taxon>Catharus</taxon>
    </lineage>
</organism>
<dbReference type="Ensembl" id="ENSCUST00005011971.1">
    <property type="protein sequence ID" value="ENSCUSP00005011492.1"/>
    <property type="gene ID" value="ENSCUSG00005006978.1"/>
</dbReference>
<dbReference type="Pfam" id="PF00520">
    <property type="entry name" value="Ion_trans"/>
    <property type="match status" value="4"/>
</dbReference>
<evidence type="ECO:0000256" key="11">
    <source>
        <dbReference type="ARBA" id="ARBA00023065"/>
    </source>
</evidence>
<evidence type="ECO:0000256" key="19">
    <source>
        <dbReference type="SAM" id="MobiDB-lite"/>
    </source>
</evidence>
<keyword evidence="12 18" id="KW-0472">Membrane</keyword>
<keyword evidence="24" id="KW-1185">Reference proteome</keyword>
<comment type="similarity">
    <text evidence="18">Belongs to the sodium channel (TC 1.A.1.10) family.</text>
</comment>
<dbReference type="SUPFAM" id="SSF81324">
    <property type="entry name" value="Voltage-gated potassium channels"/>
    <property type="match status" value="4"/>
</dbReference>
<keyword evidence="13" id="KW-1015">Disulfide bond</keyword>
<feature type="transmembrane region" description="Helical" evidence="18">
    <location>
        <begin position="1353"/>
        <end position="1373"/>
    </location>
</feature>
<dbReference type="Gene3D" id="1.20.5.1190">
    <property type="entry name" value="iswi atpase"/>
    <property type="match status" value="1"/>
</dbReference>
<evidence type="ECO:0000313" key="24">
    <source>
        <dbReference type="Proteomes" id="UP000694563"/>
    </source>
</evidence>
<dbReference type="InterPro" id="IPR044564">
    <property type="entry name" value="Na_chnl_inactivation_gate"/>
</dbReference>
<evidence type="ECO:0000256" key="16">
    <source>
        <dbReference type="ARBA" id="ARBA00023303"/>
    </source>
</evidence>
<feature type="domain" description="Ion transport" evidence="20">
    <location>
        <begin position="1292"/>
        <end position="1547"/>
    </location>
</feature>
<protein>
    <recommendedName>
        <fullName evidence="18">Sodium channel protein</fullName>
    </recommendedName>
</protein>
<feature type="transmembrane region" description="Helical" evidence="18">
    <location>
        <begin position="1039"/>
        <end position="1059"/>
    </location>
</feature>
<evidence type="ECO:0000256" key="1">
    <source>
        <dbReference type="ARBA" id="ARBA00004651"/>
    </source>
</evidence>
<feature type="transmembrane region" description="Helical" evidence="18">
    <location>
        <begin position="371"/>
        <end position="398"/>
    </location>
</feature>
<dbReference type="PANTHER" id="PTHR10037">
    <property type="entry name" value="VOLTAGE-GATED CATION CHANNEL CALCIUM AND SODIUM"/>
    <property type="match status" value="1"/>
</dbReference>
<dbReference type="Gene3D" id="1.20.120.350">
    <property type="entry name" value="Voltage-gated potassium channels. Chain C"/>
    <property type="match status" value="4"/>
</dbReference>
<feature type="transmembrane region" description="Helical" evidence="18">
    <location>
        <begin position="212"/>
        <end position="233"/>
    </location>
</feature>
<keyword evidence="6" id="KW-0677">Repeat</keyword>
<dbReference type="Pfam" id="PF24609">
    <property type="entry name" value="IQ_SCN5A_C"/>
    <property type="match status" value="1"/>
</dbReference>
<dbReference type="GO" id="GO:0001518">
    <property type="term" value="C:voltage-gated sodium channel complex"/>
    <property type="evidence" value="ECO:0007669"/>
    <property type="project" value="UniProtKB-UniRule"/>
</dbReference>
<keyword evidence="15 18" id="KW-0739">Sodium transport</keyword>
<dbReference type="Gene3D" id="1.10.238.10">
    <property type="entry name" value="EF-hand"/>
    <property type="match status" value="1"/>
</dbReference>
<dbReference type="FunFam" id="1.20.120.350:FF:000005">
    <property type="entry name" value="Sodium channel protein"/>
    <property type="match status" value="1"/>
</dbReference>
<evidence type="ECO:0000256" key="15">
    <source>
        <dbReference type="ARBA" id="ARBA00023201"/>
    </source>
</evidence>
<feature type="domain" description="Ion transport" evidence="20">
    <location>
        <begin position="120"/>
        <end position="405"/>
    </location>
</feature>
<dbReference type="FunFam" id="1.10.287.70:FF:000001">
    <property type="entry name" value="Sodium channel protein"/>
    <property type="match status" value="1"/>
</dbReference>
<evidence type="ECO:0000256" key="12">
    <source>
        <dbReference type="ARBA" id="ARBA00023136"/>
    </source>
</evidence>
<feature type="transmembrane region" description="Helical" evidence="18">
    <location>
        <begin position="739"/>
        <end position="762"/>
    </location>
</feature>
<gene>
    <name evidence="23" type="primary">SCN4A</name>
</gene>
<feature type="transmembrane region" description="Helical" evidence="18">
    <location>
        <begin position="1323"/>
        <end position="1341"/>
    </location>
</feature>
<keyword evidence="10 18" id="KW-0915">Sodium</keyword>
<feature type="domain" description="Sodium ion transport-associated" evidence="21">
    <location>
        <begin position="776"/>
        <end position="966"/>
    </location>
</feature>
<dbReference type="InterPro" id="IPR010526">
    <property type="entry name" value="Na_trans_assoc_dom"/>
</dbReference>
<keyword evidence="8 18" id="KW-0851">Voltage-gated channel</keyword>
<evidence type="ECO:0000256" key="2">
    <source>
        <dbReference type="ARBA" id="ARBA00022448"/>
    </source>
</evidence>
<feature type="region of interest" description="Disordered" evidence="19">
    <location>
        <begin position="1725"/>
        <end position="1764"/>
    </location>
</feature>
<feature type="region of interest" description="Disordered" evidence="19">
    <location>
        <begin position="466"/>
        <end position="492"/>
    </location>
</feature>
<feature type="transmembrane region" description="Helical" evidence="18">
    <location>
        <begin position="539"/>
        <end position="557"/>
    </location>
</feature>
<dbReference type="InterPro" id="IPR058542">
    <property type="entry name" value="IQ_SCN5A_C"/>
</dbReference>
<accession>A0A8C3Y2U6</accession>
<feature type="compositionally biased region" description="Basic and acidic residues" evidence="19">
    <location>
        <begin position="1752"/>
        <end position="1764"/>
    </location>
</feature>
<dbReference type="Proteomes" id="UP000694563">
    <property type="component" value="Chromosome 23"/>
</dbReference>
<feature type="transmembrane region" description="Helical" evidence="18">
    <location>
        <begin position="1511"/>
        <end position="1537"/>
    </location>
</feature>
<feature type="domain" description="Ion transport" evidence="20">
    <location>
        <begin position="970"/>
        <end position="1244"/>
    </location>
</feature>
<evidence type="ECO:0000256" key="4">
    <source>
        <dbReference type="ARBA" id="ARBA00022475"/>
    </source>
</evidence>
<feature type="transmembrane region" description="Helical" evidence="18">
    <location>
        <begin position="239"/>
        <end position="259"/>
    </location>
</feature>
<feature type="domain" description="Ion transport" evidence="20">
    <location>
        <begin position="538"/>
        <end position="767"/>
    </location>
</feature>
<feature type="transmembrane region" description="Helical" evidence="18">
    <location>
        <begin position="604"/>
        <end position="628"/>
    </location>
</feature>
<keyword evidence="14" id="KW-0325">Glycoprotein</keyword>
<keyword evidence="16 18" id="KW-0407">Ion channel</keyword>
<evidence type="ECO:0000256" key="6">
    <source>
        <dbReference type="ARBA" id="ARBA00022737"/>
    </source>
</evidence>
<keyword evidence="11 18" id="KW-0406">Ion transport</keyword>
<feature type="transmembrane region" description="Helical" evidence="18">
    <location>
        <begin position="1088"/>
        <end position="1114"/>
    </location>
</feature>
<reference evidence="23" key="3">
    <citation type="submission" date="2025-09" db="UniProtKB">
        <authorList>
            <consortium name="Ensembl"/>
        </authorList>
    </citation>
    <scope>IDENTIFICATION</scope>
</reference>
<dbReference type="SMART" id="SM00015">
    <property type="entry name" value="IQ"/>
    <property type="match status" value="1"/>
</dbReference>
<comment type="catalytic activity">
    <reaction evidence="17">
        <text>Na(+)(in) = Na(+)(out)</text>
        <dbReference type="Rhea" id="RHEA:34963"/>
        <dbReference type="ChEBI" id="CHEBI:29101"/>
    </reaction>
</comment>
<comment type="function">
    <text evidence="18">Mediates the voltage-dependent sodium ion permeability of excitable membranes. Assuming opened or closed conformations in response to the voltage difference across the membrane, the protein forms a sodium-selective channel through which Na(+) ions may pass in accordance with their electrochemical gradient.</text>
</comment>
<comment type="subcellular location">
    <subcellularLocation>
        <location evidence="1 18">Cell membrane</location>
        <topology evidence="1 18">Multi-pass membrane protein</topology>
    </subcellularLocation>
</comment>
<keyword evidence="9 18" id="KW-1133">Transmembrane helix</keyword>
<reference evidence="23" key="2">
    <citation type="submission" date="2025-08" db="UniProtKB">
        <authorList>
            <consortium name="Ensembl"/>
        </authorList>
    </citation>
    <scope>IDENTIFICATION</scope>
</reference>
<feature type="transmembrane region" description="Helical" evidence="18">
    <location>
        <begin position="1011"/>
        <end position="1033"/>
    </location>
</feature>
<dbReference type="Pfam" id="PF06512">
    <property type="entry name" value="Na_trans_assoc"/>
    <property type="match status" value="1"/>
</dbReference>
<dbReference type="InterPro" id="IPR001696">
    <property type="entry name" value="Na_channel_asu"/>
</dbReference>
<evidence type="ECO:0000259" key="21">
    <source>
        <dbReference type="Pfam" id="PF06512"/>
    </source>
</evidence>
<evidence type="ECO:0000256" key="10">
    <source>
        <dbReference type="ARBA" id="ARBA00023053"/>
    </source>
</evidence>
<feature type="transmembrane region" description="Helical" evidence="18">
    <location>
        <begin position="972"/>
        <end position="990"/>
    </location>
</feature>
<dbReference type="InterPro" id="IPR000048">
    <property type="entry name" value="IQ_motif_EF-hand-BS"/>
</dbReference>
<keyword evidence="3 18" id="KW-0894">Sodium channel</keyword>
<dbReference type="PRINTS" id="PR00170">
    <property type="entry name" value="NACHANNEL"/>
</dbReference>
<feature type="domain" description="SCN5A-like C-terminal IQ motif" evidence="22">
    <location>
        <begin position="1659"/>
        <end position="1692"/>
    </location>
</feature>
<keyword evidence="7" id="KW-0832">Ubl conjugation</keyword>
<dbReference type="InterPro" id="IPR005821">
    <property type="entry name" value="Ion_trans_dom"/>
</dbReference>
<dbReference type="FunFam" id="1.20.120.350:FF:000003">
    <property type="entry name" value="Voltage-dependent sodium channel"/>
    <property type="match status" value="1"/>
</dbReference>
<reference evidence="23" key="1">
    <citation type="submission" date="2020-10" db="EMBL/GenBank/DDBJ databases">
        <title>Catharus ustulatus (Swainson's thrush) genome, bCatUst1, primary haplotype v2.</title>
        <authorList>
            <person name="Delmore K."/>
            <person name="Vafadar M."/>
            <person name="Formenti G."/>
            <person name="Chow W."/>
            <person name="Pelan S."/>
            <person name="Howe K."/>
            <person name="Rhie A."/>
            <person name="Mountcastle J."/>
            <person name="Haase B."/>
            <person name="Fedrigo O."/>
            <person name="Jarvis E.D."/>
        </authorList>
    </citation>
    <scope>NUCLEOTIDE SEQUENCE [LARGE SCALE GENOMIC DNA]</scope>
</reference>
<evidence type="ECO:0000259" key="22">
    <source>
        <dbReference type="Pfam" id="PF24609"/>
    </source>
</evidence>
<evidence type="ECO:0000256" key="18">
    <source>
        <dbReference type="RuleBase" id="RU361132"/>
    </source>
</evidence>
<feature type="compositionally biased region" description="Low complexity" evidence="19">
    <location>
        <begin position="436"/>
        <end position="447"/>
    </location>
</feature>
<dbReference type="GO" id="GO:0086010">
    <property type="term" value="P:membrane depolarization during action potential"/>
    <property type="evidence" value="ECO:0007669"/>
    <property type="project" value="TreeGrafter"/>
</dbReference>
<feature type="transmembrane region" description="Helical" evidence="18">
    <location>
        <begin position="649"/>
        <end position="677"/>
    </location>
</feature>
<evidence type="ECO:0000256" key="3">
    <source>
        <dbReference type="ARBA" id="ARBA00022461"/>
    </source>
</evidence>
<evidence type="ECO:0000256" key="8">
    <source>
        <dbReference type="ARBA" id="ARBA00022882"/>
    </source>
</evidence>
<evidence type="ECO:0000256" key="17">
    <source>
        <dbReference type="ARBA" id="ARBA00036239"/>
    </source>
</evidence>
<feature type="transmembrane region" description="Helical" evidence="18">
    <location>
        <begin position="119"/>
        <end position="139"/>
    </location>
</feature>
<feature type="region of interest" description="Disordered" evidence="19">
    <location>
        <begin position="427"/>
        <end position="447"/>
    </location>
</feature>
<dbReference type="FunFam" id="1.20.120.350:FF:000004">
    <property type="entry name" value="Sodium channel protein"/>
    <property type="match status" value="1"/>
</dbReference>